<reference evidence="1 2" key="1">
    <citation type="journal article" date="2014" name="ISME J.">
        <title>Candidatus Competibacter-lineage genomes retrieved from metagenomes reveal functional metabolic diversity.</title>
        <authorList>
            <person name="McIlroy S.J."/>
            <person name="Albertsen M."/>
            <person name="Andresen E.K."/>
            <person name="Saunders A.M."/>
            <person name="Kristiansen R."/>
            <person name="Stokholm-Bjerregaard M."/>
            <person name="Nielsen K.L."/>
            <person name="Nielsen P.H."/>
        </authorList>
    </citation>
    <scope>NUCLEOTIDE SEQUENCE [LARGE SCALE GENOMIC DNA]</scope>
    <source>
        <strain evidence="1 2">Run_B_J11</strain>
    </source>
</reference>
<evidence type="ECO:0000313" key="2">
    <source>
        <dbReference type="Proteomes" id="UP000019184"/>
    </source>
</evidence>
<gene>
    <name evidence="1" type="ORF">BN874_2180004</name>
</gene>
<dbReference type="Proteomes" id="UP000019184">
    <property type="component" value="Unassembled WGS sequence"/>
</dbReference>
<evidence type="ECO:0000313" key="1">
    <source>
        <dbReference type="EMBL" id="CDH45227.1"/>
    </source>
</evidence>
<dbReference type="AlphaFoldDB" id="A0A7U7J2M6"/>
<accession>A0A7U7J2M6</accession>
<sequence length="50" mass="6337">MRRHFHVDRRKVEDLTLFVRRYFYPTERRTTLLAALYRINFNPIRMLTPR</sequence>
<dbReference type="EMBL" id="CBTK010000133">
    <property type="protein sequence ID" value="CDH45227.1"/>
    <property type="molecule type" value="Genomic_DNA"/>
</dbReference>
<protein>
    <submittedName>
        <fullName evidence="1">Uncharacterized protein</fullName>
    </submittedName>
</protein>
<proteinExistence type="predicted"/>
<organism evidence="1 2">
    <name type="scientific">Candidatus Contendobacter odensis Run_B_J11</name>
    <dbReference type="NCBI Taxonomy" id="1400861"/>
    <lineage>
        <taxon>Bacteria</taxon>
        <taxon>Pseudomonadati</taxon>
        <taxon>Pseudomonadota</taxon>
        <taxon>Gammaproteobacteria</taxon>
        <taxon>Candidatus Competibacteraceae</taxon>
        <taxon>Candidatus Contendibacter</taxon>
    </lineage>
</organism>
<keyword evidence="2" id="KW-1185">Reference proteome</keyword>
<comment type="caution">
    <text evidence="1">The sequence shown here is derived from an EMBL/GenBank/DDBJ whole genome shotgun (WGS) entry which is preliminary data.</text>
</comment>
<name>A0A7U7J2M6_9GAMM</name>